<dbReference type="Pfam" id="PF04923">
    <property type="entry name" value="Ninjurin"/>
    <property type="match status" value="1"/>
</dbReference>
<evidence type="ECO:0000256" key="4">
    <source>
        <dbReference type="ARBA" id="ARBA00022889"/>
    </source>
</evidence>
<dbReference type="PANTHER" id="PTHR12316:SF17">
    <property type="entry name" value="NINJURIN C, ISOFORM D"/>
    <property type="match status" value="1"/>
</dbReference>
<dbReference type="EMBL" id="CP111025">
    <property type="protein sequence ID" value="WAR25994.1"/>
    <property type="molecule type" value="Genomic_DNA"/>
</dbReference>
<evidence type="ECO:0000313" key="7">
    <source>
        <dbReference type="EMBL" id="WAR25994.1"/>
    </source>
</evidence>
<dbReference type="Proteomes" id="UP001164746">
    <property type="component" value="Chromosome 14"/>
</dbReference>
<dbReference type="PANTHER" id="PTHR12316">
    <property type="entry name" value="NINJURIN-RELATED"/>
    <property type="match status" value="1"/>
</dbReference>
<evidence type="ECO:0000256" key="3">
    <source>
        <dbReference type="ARBA" id="ARBA00022692"/>
    </source>
</evidence>
<reference evidence="7" key="1">
    <citation type="submission" date="2022-11" db="EMBL/GenBank/DDBJ databases">
        <title>Centuries of genome instability and evolution in soft-shell clam transmissible cancer (bioRxiv).</title>
        <authorList>
            <person name="Hart S.F.M."/>
            <person name="Yonemitsu M.A."/>
            <person name="Giersch R.M."/>
            <person name="Beal B.F."/>
            <person name="Arriagada G."/>
            <person name="Davis B.W."/>
            <person name="Ostrander E.A."/>
            <person name="Goff S.P."/>
            <person name="Metzger M.J."/>
        </authorList>
    </citation>
    <scope>NUCLEOTIDE SEQUENCE</scope>
    <source>
        <strain evidence="7">MELC-2E11</strain>
        <tissue evidence="7">Siphon/mantle</tissue>
    </source>
</reference>
<keyword evidence="3" id="KW-0812">Transmembrane</keyword>
<evidence type="ECO:0000256" key="6">
    <source>
        <dbReference type="ARBA" id="ARBA00023136"/>
    </source>
</evidence>
<comment type="similarity">
    <text evidence="2">Belongs to the ninjurin family.</text>
</comment>
<proteinExistence type="inferred from homology"/>
<evidence type="ECO:0000256" key="2">
    <source>
        <dbReference type="ARBA" id="ARBA00008141"/>
    </source>
</evidence>
<keyword evidence="4" id="KW-0130">Cell adhesion</keyword>
<name>A0ABY7FXH5_MYAAR</name>
<evidence type="ECO:0000313" key="8">
    <source>
        <dbReference type="Proteomes" id="UP001164746"/>
    </source>
</evidence>
<evidence type="ECO:0000256" key="1">
    <source>
        <dbReference type="ARBA" id="ARBA00004141"/>
    </source>
</evidence>
<sequence length="59" mass="6379">MADGDGDGNDHTVFNYNTRKTIASGLFDVALVIANASQLKALVKAGPGYKFYYPNIKQV</sequence>
<keyword evidence="8" id="KW-1185">Reference proteome</keyword>
<dbReference type="InterPro" id="IPR007007">
    <property type="entry name" value="Ninjurin"/>
</dbReference>
<accession>A0ABY7FXH5</accession>
<comment type="subcellular location">
    <subcellularLocation>
        <location evidence="1">Membrane</location>
        <topology evidence="1">Multi-pass membrane protein</topology>
    </subcellularLocation>
</comment>
<protein>
    <submittedName>
        <fullName evidence="7">NINJ1-like protein</fullName>
    </submittedName>
</protein>
<keyword evidence="5" id="KW-1133">Transmembrane helix</keyword>
<keyword evidence="6" id="KW-0472">Membrane</keyword>
<organism evidence="7 8">
    <name type="scientific">Mya arenaria</name>
    <name type="common">Soft-shell clam</name>
    <dbReference type="NCBI Taxonomy" id="6604"/>
    <lineage>
        <taxon>Eukaryota</taxon>
        <taxon>Metazoa</taxon>
        <taxon>Spiralia</taxon>
        <taxon>Lophotrochozoa</taxon>
        <taxon>Mollusca</taxon>
        <taxon>Bivalvia</taxon>
        <taxon>Autobranchia</taxon>
        <taxon>Heteroconchia</taxon>
        <taxon>Euheterodonta</taxon>
        <taxon>Imparidentia</taxon>
        <taxon>Neoheterodontei</taxon>
        <taxon>Myida</taxon>
        <taxon>Myoidea</taxon>
        <taxon>Myidae</taxon>
        <taxon>Mya</taxon>
    </lineage>
</organism>
<evidence type="ECO:0000256" key="5">
    <source>
        <dbReference type="ARBA" id="ARBA00022989"/>
    </source>
</evidence>
<gene>
    <name evidence="7" type="ORF">MAR_011698</name>
</gene>